<keyword evidence="2" id="KW-1185">Reference proteome</keyword>
<reference evidence="1 2" key="1">
    <citation type="submission" date="2024-01" db="EMBL/GenBank/DDBJ databases">
        <title>The complete chloroplast genome sequence of Lithospermum erythrorhizon: insights into the phylogenetic relationship among Boraginaceae species and the maternal lineages of purple gromwells.</title>
        <authorList>
            <person name="Okada T."/>
            <person name="Watanabe K."/>
        </authorList>
    </citation>
    <scope>NUCLEOTIDE SEQUENCE [LARGE SCALE GENOMIC DNA]</scope>
</reference>
<sequence>MRKLGFCDIWIDWVMCMISSVSYSFLINGTPKGFIRPSRRPFMTLFIFIVCRSHVLFADDTFIFYKASVEESSQIMTILKDYEEASGQKINLDKCGVSFERRTTGEKRAEVGQVLRTKEVLDQGKYLGLPSHIGRSKREVFCYIQGRVNECIKGWSGKYLSQAGKEVMLKFDVSSIPNYVINCFKLPFGIIGGVNQAMTKYWWASKGKDRGIH</sequence>
<evidence type="ECO:0008006" key="3">
    <source>
        <dbReference type="Google" id="ProtNLM"/>
    </source>
</evidence>
<dbReference type="EMBL" id="BAABME010019318">
    <property type="protein sequence ID" value="GAA0156810.1"/>
    <property type="molecule type" value="Genomic_DNA"/>
</dbReference>
<protein>
    <recommendedName>
        <fullName evidence="3">Reverse transcriptase domain-containing protein</fullName>
    </recommendedName>
</protein>
<proteinExistence type="predicted"/>
<dbReference type="AlphaFoldDB" id="A0AAV3PZW3"/>
<dbReference type="Proteomes" id="UP001454036">
    <property type="component" value="Unassembled WGS sequence"/>
</dbReference>
<evidence type="ECO:0000313" key="1">
    <source>
        <dbReference type="EMBL" id="GAA0156810.1"/>
    </source>
</evidence>
<organism evidence="1 2">
    <name type="scientific">Lithospermum erythrorhizon</name>
    <name type="common">Purple gromwell</name>
    <name type="synonym">Lithospermum officinale var. erythrorhizon</name>
    <dbReference type="NCBI Taxonomy" id="34254"/>
    <lineage>
        <taxon>Eukaryota</taxon>
        <taxon>Viridiplantae</taxon>
        <taxon>Streptophyta</taxon>
        <taxon>Embryophyta</taxon>
        <taxon>Tracheophyta</taxon>
        <taxon>Spermatophyta</taxon>
        <taxon>Magnoliopsida</taxon>
        <taxon>eudicotyledons</taxon>
        <taxon>Gunneridae</taxon>
        <taxon>Pentapetalae</taxon>
        <taxon>asterids</taxon>
        <taxon>lamiids</taxon>
        <taxon>Boraginales</taxon>
        <taxon>Boraginaceae</taxon>
        <taxon>Boraginoideae</taxon>
        <taxon>Lithospermeae</taxon>
        <taxon>Lithospermum</taxon>
    </lineage>
</organism>
<accession>A0AAV3PZW3</accession>
<dbReference type="PANTHER" id="PTHR33116:SF86">
    <property type="entry name" value="REVERSE TRANSCRIPTASE DOMAIN-CONTAINING PROTEIN"/>
    <property type="match status" value="1"/>
</dbReference>
<evidence type="ECO:0000313" key="2">
    <source>
        <dbReference type="Proteomes" id="UP001454036"/>
    </source>
</evidence>
<name>A0AAV3PZW3_LITER</name>
<comment type="caution">
    <text evidence="1">The sequence shown here is derived from an EMBL/GenBank/DDBJ whole genome shotgun (WGS) entry which is preliminary data.</text>
</comment>
<gene>
    <name evidence="1" type="ORF">LIER_38348</name>
</gene>
<dbReference type="PANTHER" id="PTHR33116">
    <property type="entry name" value="REVERSE TRANSCRIPTASE ZINC-BINDING DOMAIN-CONTAINING PROTEIN-RELATED-RELATED"/>
    <property type="match status" value="1"/>
</dbReference>